<feature type="compositionally biased region" description="Basic and acidic residues" evidence="1">
    <location>
        <begin position="21"/>
        <end position="33"/>
    </location>
</feature>
<accession>A0A2G5SKI6</accession>
<protein>
    <submittedName>
        <fullName evidence="2">Uncharacterized protein</fullName>
    </submittedName>
</protein>
<keyword evidence="3" id="KW-1185">Reference proteome</keyword>
<evidence type="ECO:0000313" key="3">
    <source>
        <dbReference type="Proteomes" id="UP000230233"/>
    </source>
</evidence>
<dbReference type="EMBL" id="PDUG01000006">
    <property type="protein sequence ID" value="PIC15423.1"/>
    <property type="molecule type" value="Genomic_DNA"/>
</dbReference>
<name>A0A2G5SKI6_9PELO</name>
<feature type="region of interest" description="Disordered" evidence="1">
    <location>
        <begin position="1"/>
        <end position="34"/>
    </location>
</feature>
<reference evidence="3" key="1">
    <citation type="submission" date="2017-10" db="EMBL/GenBank/DDBJ databases">
        <title>Rapid genome shrinkage in a self-fertile nematode reveals novel sperm competition proteins.</title>
        <authorList>
            <person name="Yin D."/>
            <person name="Schwarz E.M."/>
            <person name="Thomas C.G."/>
            <person name="Felde R.L."/>
            <person name="Korf I.F."/>
            <person name="Cutter A.D."/>
            <person name="Schartner C.M."/>
            <person name="Ralston E.J."/>
            <person name="Meyer B.J."/>
            <person name="Haag E.S."/>
        </authorList>
    </citation>
    <scope>NUCLEOTIDE SEQUENCE [LARGE SCALE GENOMIC DNA]</scope>
    <source>
        <strain evidence="3">JU1422</strain>
    </source>
</reference>
<gene>
    <name evidence="2" type="primary">Cnig_chr_X.g22402</name>
    <name evidence="2" type="ORF">B9Z55_022402</name>
</gene>
<dbReference type="Proteomes" id="UP000230233">
    <property type="component" value="Chromosome X"/>
</dbReference>
<evidence type="ECO:0000313" key="2">
    <source>
        <dbReference type="EMBL" id="PIC15423.1"/>
    </source>
</evidence>
<evidence type="ECO:0000256" key="1">
    <source>
        <dbReference type="SAM" id="MobiDB-lite"/>
    </source>
</evidence>
<sequence>MAVWSEGEQDEEFVAIGQMGRKGERNSTEKQENPEAGVWPYARCVCLTIVDQSILLPVYYSRDATFGRGLLKYIVLTPATKWKTYQL</sequence>
<organism evidence="2 3">
    <name type="scientific">Caenorhabditis nigoni</name>
    <dbReference type="NCBI Taxonomy" id="1611254"/>
    <lineage>
        <taxon>Eukaryota</taxon>
        <taxon>Metazoa</taxon>
        <taxon>Ecdysozoa</taxon>
        <taxon>Nematoda</taxon>
        <taxon>Chromadorea</taxon>
        <taxon>Rhabditida</taxon>
        <taxon>Rhabditina</taxon>
        <taxon>Rhabditomorpha</taxon>
        <taxon>Rhabditoidea</taxon>
        <taxon>Rhabditidae</taxon>
        <taxon>Peloderinae</taxon>
        <taxon>Caenorhabditis</taxon>
    </lineage>
</organism>
<dbReference type="AlphaFoldDB" id="A0A2G5SKI6"/>
<proteinExistence type="predicted"/>
<comment type="caution">
    <text evidence="2">The sequence shown here is derived from an EMBL/GenBank/DDBJ whole genome shotgun (WGS) entry which is preliminary data.</text>
</comment>